<name>A0A417YUU9_9BACI</name>
<protein>
    <submittedName>
        <fullName evidence="1">Type II secretion system protein</fullName>
    </submittedName>
</protein>
<dbReference type="NCBIfam" id="NF040982">
    <property type="entry name" value="ComGD"/>
    <property type="match status" value="1"/>
</dbReference>
<dbReference type="AlphaFoldDB" id="A0A417YUU9"/>
<gene>
    <name evidence="1" type="ORF">D1B31_09010</name>
</gene>
<sequence>MMRSEKGFTMVEALIALAGFLVISTVCLSLARPVYQTAKREAFLNILKADFYYAQMYALSHQRESTIIFKETDNAYYAYDGFNGSTLIARNYPKEIKAVPGSMPLTVKFVANGNVNRFGSFFILTEGRRYRLTILIGRGKFYIAEE</sequence>
<evidence type="ECO:0000313" key="1">
    <source>
        <dbReference type="EMBL" id="RHW41074.1"/>
    </source>
</evidence>
<dbReference type="EMBL" id="QWEG01000005">
    <property type="protein sequence ID" value="RHW41074.1"/>
    <property type="molecule type" value="Genomic_DNA"/>
</dbReference>
<dbReference type="RefSeq" id="WP_118920447.1">
    <property type="nucleotide sequence ID" value="NZ_QWEG01000005.1"/>
</dbReference>
<evidence type="ECO:0000313" key="2">
    <source>
        <dbReference type="Proteomes" id="UP000284416"/>
    </source>
</evidence>
<keyword evidence="2" id="KW-1185">Reference proteome</keyword>
<dbReference type="PIRSF" id="PIRSF021292">
    <property type="entry name" value="Competence_ComGD"/>
    <property type="match status" value="1"/>
</dbReference>
<organism evidence="1 2">
    <name type="scientific">Neobacillus notoginsengisoli</name>
    <dbReference type="NCBI Taxonomy" id="1578198"/>
    <lineage>
        <taxon>Bacteria</taxon>
        <taxon>Bacillati</taxon>
        <taxon>Bacillota</taxon>
        <taxon>Bacilli</taxon>
        <taxon>Bacillales</taxon>
        <taxon>Bacillaceae</taxon>
        <taxon>Neobacillus</taxon>
    </lineage>
</organism>
<dbReference type="GO" id="GO:0030420">
    <property type="term" value="P:establishment of competence for transformation"/>
    <property type="evidence" value="ECO:0007669"/>
    <property type="project" value="InterPro"/>
</dbReference>
<comment type="caution">
    <text evidence="1">The sequence shown here is derived from an EMBL/GenBank/DDBJ whole genome shotgun (WGS) entry which is preliminary data.</text>
</comment>
<reference evidence="1 2" key="1">
    <citation type="journal article" date="2017" name="Int. J. Syst. Evol. Microbiol.">
        <title>Bacillus notoginsengisoli sp. nov., a novel bacterium isolated from the rhizosphere of Panax notoginseng.</title>
        <authorList>
            <person name="Zhang M.Y."/>
            <person name="Cheng J."/>
            <person name="Cai Y."/>
            <person name="Zhang T.Y."/>
            <person name="Wu Y.Y."/>
            <person name="Manikprabhu D."/>
            <person name="Li W.J."/>
            <person name="Zhang Y.X."/>
        </authorList>
    </citation>
    <scope>NUCLEOTIDE SEQUENCE [LARGE SCALE GENOMIC DNA]</scope>
    <source>
        <strain evidence="1 2">JCM 30743</strain>
    </source>
</reference>
<dbReference type="Proteomes" id="UP000284416">
    <property type="component" value="Unassembled WGS sequence"/>
</dbReference>
<accession>A0A417YUU9</accession>
<proteinExistence type="predicted"/>
<dbReference type="InterPro" id="IPR016785">
    <property type="entry name" value="ComGD"/>
</dbReference>
<dbReference type="OrthoDB" id="1653576at2"/>